<keyword evidence="1" id="KW-0436">Ligase</keyword>
<dbReference type="SUPFAM" id="SSF47336">
    <property type="entry name" value="ACP-like"/>
    <property type="match status" value="1"/>
</dbReference>
<dbReference type="Pfam" id="PF00550">
    <property type="entry name" value="PP-binding"/>
    <property type="match status" value="1"/>
</dbReference>
<dbReference type="OrthoDB" id="416786at2759"/>
<dbReference type="Gene3D" id="1.10.1200.10">
    <property type="entry name" value="ACP-like"/>
    <property type="match status" value="1"/>
</dbReference>
<dbReference type="SUPFAM" id="SSF56801">
    <property type="entry name" value="Acetyl-CoA synthetase-like"/>
    <property type="match status" value="1"/>
</dbReference>
<reference evidence="3 4" key="1">
    <citation type="submission" date="2015-09" db="EMBL/GenBank/DDBJ databases">
        <title>Host preference determinants of Valsa canker pathogens revealed by comparative genomics.</title>
        <authorList>
            <person name="Yin Z."/>
            <person name="Huang L."/>
        </authorList>
    </citation>
    <scope>NUCLEOTIDE SEQUENCE [LARGE SCALE GENOMIC DNA]</scope>
    <source>
        <strain evidence="3 4">YSFL</strain>
    </source>
</reference>
<accession>A0A423VVH3</accession>
<dbReference type="Proteomes" id="UP000284375">
    <property type="component" value="Unassembled WGS sequence"/>
</dbReference>
<evidence type="ECO:0000259" key="2">
    <source>
        <dbReference type="Pfam" id="PF00550"/>
    </source>
</evidence>
<dbReference type="STRING" id="252740.A0A423VVH3"/>
<sequence>MEVSRLILSDPSAHLAASPSDLMYAIFTSSSIGSLCVPSDEDRSGGTEDFANRTGVNTLMLTPSHAKLLGPAAMPDLKDGGDLVRQATDGTLFFVGRKDTQVKLQGMQFEATETEARCSWVLSPGSKFGLEKVEVPLSPGRATLAILMITYIKASGSELPEVRWGLGLRQLFKHLGSQEVQRLQRSDKSHGVTRPLSTGKLTLRELWAAVLNREQQTIGTGNNITHLGGDTVTSIRLATATQKRGLYITSSMILSTPVLGDLENEVLAVDCTSSKGESIEPFALVENRSGELRATAAALFRLAVEEIEAAIIRFSPIEPLIVSDSLESYLESYLHRDLKCLMGLGAPPSRYAIVKGVDSLAIFVWTIYYAIYEDFCLKIPLQAVDEFYHGLLPYTLPRAQESLGGSNSIRPGIDRVVGPTHLSTITRLRLAPSEPCRQVLAEAQASSWIERVRSGDFPLPRLPPLAPALELRNVLMIEDEASLLEGIGEGPLDNGEEVLKLDETDARECAGG</sequence>
<dbReference type="GO" id="GO:0044550">
    <property type="term" value="P:secondary metabolite biosynthetic process"/>
    <property type="evidence" value="ECO:0007669"/>
    <property type="project" value="TreeGrafter"/>
</dbReference>
<dbReference type="InterPro" id="IPR009081">
    <property type="entry name" value="PP-bd_ACP"/>
</dbReference>
<dbReference type="GO" id="GO:0031177">
    <property type="term" value="F:phosphopantetheine binding"/>
    <property type="evidence" value="ECO:0007669"/>
    <property type="project" value="TreeGrafter"/>
</dbReference>
<name>A0A423VVH3_CYTCH</name>
<evidence type="ECO:0000313" key="4">
    <source>
        <dbReference type="Proteomes" id="UP000284375"/>
    </source>
</evidence>
<comment type="caution">
    <text evidence="3">The sequence shown here is derived from an EMBL/GenBank/DDBJ whole genome shotgun (WGS) entry which is preliminary data.</text>
</comment>
<dbReference type="PANTHER" id="PTHR45527:SF1">
    <property type="entry name" value="FATTY ACID SYNTHASE"/>
    <property type="match status" value="1"/>
</dbReference>
<feature type="domain" description="Carrier" evidence="2">
    <location>
        <begin position="203"/>
        <end position="264"/>
    </location>
</feature>
<dbReference type="EMBL" id="LJZO01000025">
    <property type="protein sequence ID" value="ROV95067.1"/>
    <property type="molecule type" value="Genomic_DNA"/>
</dbReference>
<proteinExistence type="predicted"/>
<dbReference type="AlphaFoldDB" id="A0A423VVH3"/>
<dbReference type="InterPro" id="IPR036736">
    <property type="entry name" value="ACP-like_sf"/>
</dbReference>
<dbReference type="PANTHER" id="PTHR45527">
    <property type="entry name" value="NONRIBOSOMAL PEPTIDE SYNTHETASE"/>
    <property type="match status" value="1"/>
</dbReference>
<gene>
    <name evidence="3" type="ORF">VSDG_05855</name>
</gene>
<evidence type="ECO:0000256" key="1">
    <source>
        <dbReference type="ARBA" id="ARBA00022598"/>
    </source>
</evidence>
<evidence type="ECO:0000313" key="3">
    <source>
        <dbReference type="EMBL" id="ROV95067.1"/>
    </source>
</evidence>
<dbReference type="GO" id="GO:0016874">
    <property type="term" value="F:ligase activity"/>
    <property type="evidence" value="ECO:0007669"/>
    <property type="project" value="UniProtKB-KW"/>
</dbReference>
<dbReference type="GO" id="GO:0043041">
    <property type="term" value="P:amino acid activation for nonribosomal peptide biosynthetic process"/>
    <property type="evidence" value="ECO:0007669"/>
    <property type="project" value="TreeGrafter"/>
</dbReference>
<dbReference type="GO" id="GO:0005737">
    <property type="term" value="C:cytoplasm"/>
    <property type="evidence" value="ECO:0007669"/>
    <property type="project" value="TreeGrafter"/>
</dbReference>
<protein>
    <recommendedName>
        <fullName evidence="2">Carrier domain-containing protein</fullName>
    </recommendedName>
</protein>
<keyword evidence="4" id="KW-1185">Reference proteome</keyword>
<organism evidence="3 4">
    <name type="scientific">Cytospora chrysosperma</name>
    <name type="common">Cytospora canker fungus</name>
    <name type="synonym">Sphaeria chrysosperma</name>
    <dbReference type="NCBI Taxonomy" id="252740"/>
    <lineage>
        <taxon>Eukaryota</taxon>
        <taxon>Fungi</taxon>
        <taxon>Dikarya</taxon>
        <taxon>Ascomycota</taxon>
        <taxon>Pezizomycotina</taxon>
        <taxon>Sordariomycetes</taxon>
        <taxon>Sordariomycetidae</taxon>
        <taxon>Diaporthales</taxon>
        <taxon>Cytosporaceae</taxon>
        <taxon>Cytospora</taxon>
    </lineage>
</organism>